<feature type="transmembrane region" description="Helical" evidence="2">
    <location>
        <begin position="99"/>
        <end position="120"/>
    </location>
</feature>
<evidence type="ECO:0000256" key="1">
    <source>
        <dbReference type="SAM" id="MobiDB-lite"/>
    </source>
</evidence>
<protein>
    <submittedName>
        <fullName evidence="3">(Atlantic silverside) hypothetical protein</fullName>
    </submittedName>
</protein>
<name>A0A8S4ALX0_9TELE</name>
<organism evidence="3 4">
    <name type="scientific">Menidia menidia</name>
    <name type="common">Atlantic silverside</name>
    <dbReference type="NCBI Taxonomy" id="238744"/>
    <lineage>
        <taxon>Eukaryota</taxon>
        <taxon>Metazoa</taxon>
        <taxon>Chordata</taxon>
        <taxon>Craniata</taxon>
        <taxon>Vertebrata</taxon>
        <taxon>Euteleostomi</taxon>
        <taxon>Actinopterygii</taxon>
        <taxon>Neopterygii</taxon>
        <taxon>Teleostei</taxon>
        <taxon>Neoteleostei</taxon>
        <taxon>Acanthomorphata</taxon>
        <taxon>Ovalentaria</taxon>
        <taxon>Atherinomorphae</taxon>
        <taxon>Atheriniformes</taxon>
        <taxon>Atherinopsidae</taxon>
        <taxon>Menidiinae</taxon>
        <taxon>Menidia</taxon>
    </lineage>
</organism>
<evidence type="ECO:0000256" key="2">
    <source>
        <dbReference type="SAM" id="Phobius"/>
    </source>
</evidence>
<gene>
    <name evidence="3" type="ORF">MMEN_LOCUS6260</name>
</gene>
<keyword evidence="2" id="KW-0812">Transmembrane</keyword>
<keyword evidence="2" id="KW-1133">Transmembrane helix</keyword>
<keyword evidence="4" id="KW-1185">Reference proteome</keyword>
<feature type="compositionally biased region" description="Basic and acidic residues" evidence="1">
    <location>
        <begin position="15"/>
        <end position="31"/>
    </location>
</feature>
<keyword evidence="2" id="KW-0472">Membrane</keyword>
<dbReference type="AlphaFoldDB" id="A0A8S4ALX0"/>
<comment type="caution">
    <text evidence="3">The sequence shown here is derived from an EMBL/GenBank/DDBJ whole genome shotgun (WGS) entry which is preliminary data.</text>
</comment>
<feature type="region of interest" description="Disordered" evidence="1">
    <location>
        <begin position="1"/>
        <end position="36"/>
    </location>
</feature>
<reference evidence="3" key="1">
    <citation type="submission" date="2021-05" db="EMBL/GenBank/DDBJ databases">
        <authorList>
            <person name="Tigano A."/>
        </authorList>
    </citation>
    <scope>NUCLEOTIDE SEQUENCE</scope>
</reference>
<sequence length="138" mass="15760">MRDQQILSNHLPHSFSKDKRGGAESPEEPRRRLCVNPTSEAETAARLLRFLVYGDTGWWDTWKQLFREEVSCERRRLDTFTPAERKPVQRVLPGETSKMLITMLLAPICMLLMLVGHAAAGGYPPMTHMKVIMLICPP</sequence>
<dbReference type="EMBL" id="CAJRST010005557">
    <property type="protein sequence ID" value="CAG5890345.1"/>
    <property type="molecule type" value="Genomic_DNA"/>
</dbReference>
<evidence type="ECO:0000313" key="4">
    <source>
        <dbReference type="Proteomes" id="UP000677803"/>
    </source>
</evidence>
<proteinExistence type="predicted"/>
<accession>A0A8S4ALX0</accession>
<evidence type="ECO:0000313" key="3">
    <source>
        <dbReference type="EMBL" id="CAG5890345.1"/>
    </source>
</evidence>
<dbReference type="Proteomes" id="UP000677803">
    <property type="component" value="Unassembled WGS sequence"/>
</dbReference>